<evidence type="ECO:0008006" key="4">
    <source>
        <dbReference type="Google" id="ProtNLM"/>
    </source>
</evidence>
<proteinExistence type="predicted"/>
<name>A0A254N8A6_9BURK</name>
<feature type="signal peptide" evidence="1">
    <location>
        <begin position="1"/>
        <end position="34"/>
    </location>
</feature>
<organism evidence="2 3">
    <name type="scientific">Roseateles puraquae</name>
    <dbReference type="NCBI Taxonomy" id="431059"/>
    <lineage>
        <taxon>Bacteria</taxon>
        <taxon>Pseudomonadati</taxon>
        <taxon>Pseudomonadota</taxon>
        <taxon>Betaproteobacteria</taxon>
        <taxon>Burkholderiales</taxon>
        <taxon>Sphaerotilaceae</taxon>
        <taxon>Roseateles</taxon>
    </lineage>
</organism>
<feature type="chain" id="PRO_5012874607" description="Tat pathway signal sequence domain protein" evidence="1">
    <location>
        <begin position="35"/>
        <end position="205"/>
    </location>
</feature>
<dbReference type="OrthoDB" id="5950643at2"/>
<evidence type="ECO:0000313" key="2">
    <source>
        <dbReference type="EMBL" id="OWR03042.1"/>
    </source>
</evidence>
<evidence type="ECO:0000256" key="1">
    <source>
        <dbReference type="SAM" id="SignalP"/>
    </source>
</evidence>
<keyword evidence="3" id="KW-1185">Reference proteome</keyword>
<dbReference type="RefSeq" id="WP_088484196.1">
    <property type="nucleotide sequence ID" value="NZ_JBCNLH010000004.1"/>
</dbReference>
<evidence type="ECO:0000313" key="3">
    <source>
        <dbReference type="Proteomes" id="UP000197446"/>
    </source>
</evidence>
<dbReference type="Proteomes" id="UP000197446">
    <property type="component" value="Unassembled WGS sequence"/>
</dbReference>
<dbReference type="AlphaFoldDB" id="A0A254N8A6"/>
<sequence>MTPAVRHPAREARRLRVPFAAAFGLWLCAQAAMAGARPPPAQPLQNGVNRVALLAGAPAGMAVLAHRENFNAHGFDVLTIYQPMPSARGEPASWQIVPAFDAQGEHLTLAASGGADCLLRDFRLLQPVGRSGATLIIAERALGDSYASPAPVTFRFYRLQRNDAGEVGRPGLYFEFDHEQTSAQPHCDVGEAFDHELGLKDYRRK</sequence>
<comment type="caution">
    <text evidence="2">The sequence shown here is derived from an EMBL/GenBank/DDBJ whole genome shotgun (WGS) entry which is preliminary data.</text>
</comment>
<reference evidence="2 3" key="1">
    <citation type="journal article" date="2007" name="Int. J. Syst. Evol. Microbiol.">
        <title>Description of Pelomonas aquatica sp. nov. and Pelomonas puraquae sp. nov., isolated from industrial and haemodialysis water.</title>
        <authorList>
            <person name="Gomila M."/>
            <person name="Bowien B."/>
            <person name="Falsen E."/>
            <person name="Moore E.R."/>
            <person name="Lalucat J."/>
        </authorList>
    </citation>
    <scope>NUCLEOTIDE SEQUENCE [LARGE SCALE GENOMIC DNA]</scope>
    <source>
        <strain evidence="2 3">CCUG 52769</strain>
    </source>
</reference>
<gene>
    <name evidence="2" type="ORF">CDO81_15820</name>
</gene>
<accession>A0A254N8A6</accession>
<dbReference type="EMBL" id="NISI01000006">
    <property type="protein sequence ID" value="OWR03042.1"/>
    <property type="molecule type" value="Genomic_DNA"/>
</dbReference>
<keyword evidence="1" id="KW-0732">Signal</keyword>
<protein>
    <recommendedName>
        <fullName evidence="4">Tat pathway signal sequence domain protein</fullName>
    </recommendedName>
</protein>